<proteinExistence type="predicted"/>
<keyword evidence="2" id="KW-0813">Transport</keyword>
<dbReference type="EMBL" id="CP001359">
    <property type="protein sequence ID" value="ACL64345.1"/>
    <property type="molecule type" value="Genomic_DNA"/>
</dbReference>
<dbReference type="HOGENOM" id="CLU_3113916_0_0_7"/>
<dbReference type="GO" id="GO:0015031">
    <property type="term" value="P:protein transport"/>
    <property type="evidence" value="ECO:0007669"/>
    <property type="project" value="UniProtKB-KW"/>
</dbReference>
<organism evidence="8 9">
    <name type="scientific">Anaeromyxobacter dehalogenans (strain ATCC BAA-258 / DSM 21875 / 2CP-1)</name>
    <dbReference type="NCBI Taxonomy" id="455488"/>
    <lineage>
        <taxon>Bacteria</taxon>
        <taxon>Pseudomonadati</taxon>
        <taxon>Myxococcota</taxon>
        <taxon>Myxococcia</taxon>
        <taxon>Myxococcales</taxon>
        <taxon>Cystobacterineae</taxon>
        <taxon>Anaeromyxobacteraceae</taxon>
        <taxon>Anaeromyxobacter</taxon>
    </lineage>
</organism>
<reference evidence="8" key="1">
    <citation type="submission" date="2009-01" db="EMBL/GenBank/DDBJ databases">
        <title>Complete sequence of Anaeromyxobacter dehalogenans 2CP-1.</title>
        <authorList>
            <consortium name="US DOE Joint Genome Institute"/>
            <person name="Lucas S."/>
            <person name="Copeland A."/>
            <person name="Lapidus A."/>
            <person name="Glavina del Rio T."/>
            <person name="Dalin E."/>
            <person name="Tice H."/>
            <person name="Bruce D."/>
            <person name="Goodwin L."/>
            <person name="Pitluck S."/>
            <person name="Saunders E."/>
            <person name="Brettin T."/>
            <person name="Detter J.C."/>
            <person name="Han C."/>
            <person name="Larimer F."/>
            <person name="Land M."/>
            <person name="Hauser L."/>
            <person name="Kyrpides N."/>
            <person name="Ovchinnikova G."/>
            <person name="Beliaev A.S."/>
            <person name="Richardson P."/>
        </authorList>
    </citation>
    <scope>NUCLEOTIDE SEQUENCE</scope>
    <source>
        <strain evidence="8">2CP-1</strain>
    </source>
</reference>
<dbReference type="KEGG" id="acp:A2cp1_0994"/>
<dbReference type="GO" id="GO:0016020">
    <property type="term" value="C:membrane"/>
    <property type="evidence" value="ECO:0007669"/>
    <property type="project" value="UniProtKB-ARBA"/>
</dbReference>
<evidence type="ECO:0000256" key="6">
    <source>
        <dbReference type="ARBA" id="ARBA00023010"/>
    </source>
</evidence>
<gene>
    <name evidence="8" type="ordered locus">A2cp1_0994</name>
</gene>
<protein>
    <submittedName>
        <fullName evidence="8">Sec-independent translocation protein mttA/Hcf106</fullName>
    </submittedName>
</protein>
<keyword evidence="7" id="KW-0472">Membrane</keyword>
<dbReference type="Proteomes" id="UP000007089">
    <property type="component" value="Chromosome"/>
</dbReference>
<keyword evidence="5" id="KW-1133">Transmembrane helix</keyword>
<keyword evidence="9" id="KW-1185">Reference proteome</keyword>
<evidence type="ECO:0000256" key="1">
    <source>
        <dbReference type="ARBA" id="ARBA00004167"/>
    </source>
</evidence>
<keyword evidence="4" id="KW-0653">Protein transport</keyword>
<evidence type="ECO:0000313" key="8">
    <source>
        <dbReference type="EMBL" id="ACL64345.1"/>
    </source>
</evidence>
<dbReference type="PANTHER" id="PTHR42982">
    <property type="entry name" value="SEC-INDEPENDENT PROTEIN TRANSLOCASE PROTEIN TATA"/>
    <property type="match status" value="1"/>
</dbReference>
<comment type="subcellular location">
    <subcellularLocation>
        <location evidence="1">Membrane</location>
        <topology evidence="1">Single-pass membrane protein</topology>
    </subcellularLocation>
</comment>
<evidence type="ECO:0000256" key="2">
    <source>
        <dbReference type="ARBA" id="ARBA00022448"/>
    </source>
</evidence>
<dbReference type="Gene3D" id="1.20.5.3310">
    <property type="match status" value="1"/>
</dbReference>
<dbReference type="RefSeq" id="WP_012632344.1">
    <property type="nucleotide sequence ID" value="NC_011891.1"/>
</dbReference>
<evidence type="ECO:0000313" key="9">
    <source>
        <dbReference type="Proteomes" id="UP000007089"/>
    </source>
</evidence>
<evidence type="ECO:0000256" key="5">
    <source>
        <dbReference type="ARBA" id="ARBA00022989"/>
    </source>
</evidence>
<sequence>MTELLIVAFVALLVFGATRIPALGDALGRAVRGVRAAARGDRGPEQPPRP</sequence>
<accession>B8JEL9</accession>
<keyword evidence="6" id="KW-0811">Translocation</keyword>
<dbReference type="Pfam" id="PF02416">
    <property type="entry name" value="TatA_B_E"/>
    <property type="match status" value="1"/>
</dbReference>
<name>B8JEL9_ANAD2</name>
<evidence type="ECO:0000256" key="7">
    <source>
        <dbReference type="ARBA" id="ARBA00023136"/>
    </source>
</evidence>
<dbReference type="PANTHER" id="PTHR42982:SF1">
    <property type="entry name" value="SEC-INDEPENDENT PROTEIN TRANSLOCASE PROTEIN TATA"/>
    <property type="match status" value="1"/>
</dbReference>
<keyword evidence="3" id="KW-0812">Transmembrane</keyword>
<dbReference type="AlphaFoldDB" id="B8JEL9"/>
<dbReference type="InterPro" id="IPR003369">
    <property type="entry name" value="TatA/B/E"/>
</dbReference>
<evidence type="ECO:0000256" key="3">
    <source>
        <dbReference type="ARBA" id="ARBA00022692"/>
    </source>
</evidence>
<evidence type="ECO:0000256" key="4">
    <source>
        <dbReference type="ARBA" id="ARBA00022927"/>
    </source>
</evidence>